<dbReference type="Proteomes" id="UP000297245">
    <property type="component" value="Unassembled WGS sequence"/>
</dbReference>
<keyword evidence="3" id="KW-1185">Reference proteome</keyword>
<gene>
    <name evidence="2" type="ORF">K435DRAFT_375595</name>
</gene>
<organism evidence="2 3">
    <name type="scientific">Dendrothele bispora (strain CBS 962.96)</name>
    <dbReference type="NCBI Taxonomy" id="1314807"/>
    <lineage>
        <taxon>Eukaryota</taxon>
        <taxon>Fungi</taxon>
        <taxon>Dikarya</taxon>
        <taxon>Basidiomycota</taxon>
        <taxon>Agaricomycotina</taxon>
        <taxon>Agaricomycetes</taxon>
        <taxon>Agaricomycetidae</taxon>
        <taxon>Agaricales</taxon>
        <taxon>Agaricales incertae sedis</taxon>
        <taxon>Dendrothele</taxon>
    </lineage>
</organism>
<keyword evidence="1" id="KW-0472">Membrane</keyword>
<keyword evidence="1" id="KW-1133">Transmembrane helix</keyword>
<name>A0A4S8MGS5_DENBC</name>
<dbReference type="AlphaFoldDB" id="A0A4S8MGS5"/>
<accession>A0A4S8MGS5</accession>
<keyword evidence="1" id="KW-0812">Transmembrane</keyword>
<dbReference type="EMBL" id="ML179083">
    <property type="protein sequence ID" value="THV01870.1"/>
    <property type="molecule type" value="Genomic_DNA"/>
</dbReference>
<proteinExistence type="predicted"/>
<feature type="transmembrane region" description="Helical" evidence="1">
    <location>
        <begin position="37"/>
        <end position="61"/>
    </location>
</feature>
<protein>
    <submittedName>
        <fullName evidence="2">Uncharacterized protein</fullName>
    </submittedName>
</protein>
<evidence type="ECO:0000256" key="1">
    <source>
        <dbReference type="SAM" id="Phobius"/>
    </source>
</evidence>
<reference evidence="2 3" key="1">
    <citation type="journal article" date="2019" name="Nat. Ecol. Evol.">
        <title>Megaphylogeny resolves global patterns of mushroom evolution.</title>
        <authorList>
            <person name="Varga T."/>
            <person name="Krizsan K."/>
            <person name="Foldi C."/>
            <person name="Dima B."/>
            <person name="Sanchez-Garcia M."/>
            <person name="Sanchez-Ramirez S."/>
            <person name="Szollosi G.J."/>
            <person name="Szarkandi J.G."/>
            <person name="Papp V."/>
            <person name="Albert L."/>
            <person name="Andreopoulos W."/>
            <person name="Angelini C."/>
            <person name="Antonin V."/>
            <person name="Barry K.W."/>
            <person name="Bougher N.L."/>
            <person name="Buchanan P."/>
            <person name="Buyck B."/>
            <person name="Bense V."/>
            <person name="Catcheside P."/>
            <person name="Chovatia M."/>
            <person name="Cooper J."/>
            <person name="Damon W."/>
            <person name="Desjardin D."/>
            <person name="Finy P."/>
            <person name="Geml J."/>
            <person name="Haridas S."/>
            <person name="Hughes K."/>
            <person name="Justo A."/>
            <person name="Karasinski D."/>
            <person name="Kautmanova I."/>
            <person name="Kiss B."/>
            <person name="Kocsube S."/>
            <person name="Kotiranta H."/>
            <person name="LaButti K.M."/>
            <person name="Lechner B.E."/>
            <person name="Liimatainen K."/>
            <person name="Lipzen A."/>
            <person name="Lukacs Z."/>
            <person name="Mihaltcheva S."/>
            <person name="Morgado L.N."/>
            <person name="Niskanen T."/>
            <person name="Noordeloos M.E."/>
            <person name="Ohm R.A."/>
            <person name="Ortiz-Santana B."/>
            <person name="Ovrebo C."/>
            <person name="Racz N."/>
            <person name="Riley R."/>
            <person name="Savchenko A."/>
            <person name="Shiryaev A."/>
            <person name="Soop K."/>
            <person name="Spirin V."/>
            <person name="Szebenyi C."/>
            <person name="Tomsovsky M."/>
            <person name="Tulloss R.E."/>
            <person name="Uehling J."/>
            <person name="Grigoriev I.V."/>
            <person name="Vagvolgyi C."/>
            <person name="Papp T."/>
            <person name="Martin F.M."/>
            <person name="Miettinen O."/>
            <person name="Hibbett D.S."/>
            <person name="Nagy L.G."/>
        </authorList>
    </citation>
    <scope>NUCLEOTIDE SEQUENCE [LARGE SCALE GENOMIC DNA]</scope>
    <source>
        <strain evidence="2 3">CBS 962.96</strain>
    </source>
</reference>
<evidence type="ECO:0000313" key="2">
    <source>
        <dbReference type="EMBL" id="THV01870.1"/>
    </source>
</evidence>
<evidence type="ECO:0000313" key="3">
    <source>
        <dbReference type="Proteomes" id="UP000297245"/>
    </source>
</evidence>
<sequence length="73" mass="8621">MAFRSRSCFESPRIFRINAFSIKFKAPFPLQVQSELYFVYVLDMCCLLGYTDVVGFFRLVFSSRRTLYSCIHT</sequence>